<protein>
    <submittedName>
        <fullName evidence="1">Unannotated protein</fullName>
    </submittedName>
</protein>
<accession>A0A6J7AA89</accession>
<evidence type="ECO:0000313" key="1">
    <source>
        <dbReference type="EMBL" id="CAB4829725.1"/>
    </source>
</evidence>
<sequence length="85" mass="9020">MQNHSVGQTASELQGALADSGQHHGDLLVKGGIKAQHWKVPSWAVMTKNHLAPPQAAVQVDGICHLGHGDMRQAHDVEQGIKAST</sequence>
<reference evidence="1" key="1">
    <citation type="submission" date="2020-05" db="EMBL/GenBank/DDBJ databases">
        <authorList>
            <person name="Chiriac C."/>
            <person name="Salcher M."/>
            <person name="Ghai R."/>
            <person name="Kavagutti S V."/>
        </authorList>
    </citation>
    <scope>NUCLEOTIDE SEQUENCE</scope>
</reference>
<name>A0A6J7AA89_9ZZZZ</name>
<dbReference type="EMBL" id="CAFAAQ010000360">
    <property type="protein sequence ID" value="CAB4829725.1"/>
    <property type="molecule type" value="Genomic_DNA"/>
</dbReference>
<dbReference type="AlphaFoldDB" id="A0A6J7AA89"/>
<proteinExistence type="predicted"/>
<gene>
    <name evidence="1" type="ORF">UFOPK3046_02292</name>
</gene>
<organism evidence="1">
    <name type="scientific">freshwater metagenome</name>
    <dbReference type="NCBI Taxonomy" id="449393"/>
    <lineage>
        <taxon>unclassified sequences</taxon>
        <taxon>metagenomes</taxon>
        <taxon>ecological metagenomes</taxon>
    </lineage>
</organism>